<name>A0A549ST01_METSR</name>
<dbReference type="RefSeq" id="WP_142863184.1">
    <property type="nucleotide sequence ID" value="NZ_VJMF01000045.1"/>
</dbReference>
<gene>
    <name evidence="1" type="ORF">FM996_11820</name>
</gene>
<sequence length="111" mass="12526">MSDPFGFATANRVAAKIAEIKPEAEKGAEPPLTALDKAADQLGFHSREADETKLVRRRREVGAGAQLNVKCPIPVYNRFIRFCDQERLPYWEGIERLLDLAEVSKTGERKR</sequence>
<organism evidence="1 2">
    <name type="scientific">Methylosinus sporium</name>
    <dbReference type="NCBI Taxonomy" id="428"/>
    <lineage>
        <taxon>Bacteria</taxon>
        <taxon>Pseudomonadati</taxon>
        <taxon>Pseudomonadota</taxon>
        <taxon>Alphaproteobacteria</taxon>
        <taxon>Hyphomicrobiales</taxon>
        <taxon>Methylocystaceae</taxon>
        <taxon>Methylosinus</taxon>
    </lineage>
</organism>
<comment type="caution">
    <text evidence="1">The sequence shown here is derived from an EMBL/GenBank/DDBJ whole genome shotgun (WGS) entry which is preliminary data.</text>
</comment>
<dbReference type="Proteomes" id="UP000316781">
    <property type="component" value="Unassembled WGS sequence"/>
</dbReference>
<protein>
    <submittedName>
        <fullName evidence="1">Uncharacterized protein</fullName>
    </submittedName>
</protein>
<accession>A0A549ST01</accession>
<evidence type="ECO:0000313" key="2">
    <source>
        <dbReference type="Proteomes" id="UP000316781"/>
    </source>
</evidence>
<reference evidence="1 2" key="1">
    <citation type="submission" date="2019-07" db="EMBL/GenBank/DDBJ databases">
        <title>Ln-dependent methylotrophs.</title>
        <authorList>
            <person name="Tani A."/>
        </authorList>
    </citation>
    <scope>NUCLEOTIDE SEQUENCE [LARGE SCALE GENOMIC DNA]</scope>
    <source>
        <strain evidence="1 2">SM89A</strain>
    </source>
</reference>
<dbReference type="EMBL" id="VJMF01000045">
    <property type="protein sequence ID" value="TRL32756.1"/>
    <property type="molecule type" value="Genomic_DNA"/>
</dbReference>
<evidence type="ECO:0000313" key="1">
    <source>
        <dbReference type="EMBL" id="TRL32756.1"/>
    </source>
</evidence>
<dbReference type="AlphaFoldDB" id="A0A549ST01"/>
<proteinExistence type="predicted"/>